<protein>
    <submittedName>
        <fullName evidence="1">Alpha/beta hydrolase</fullName>
    </submittedName>
</protein>
<dbReference type="PROSITE" id="PS51257">
    <property type="entry name" value="PROKAR_LIPOPROTEIN"/>
    <property type="match status" value="1"/>
</dbReference>
<accession>A0ABY6ZSD3</accession>
<keyword evidence="2" id="KW-1185">Reference proteome</keyword>
<reference evidence="1" key="1">
    <citation type="submission" date="2022-11" db="EMBL/GenBank/DDBJ databases">
        <title>Pseudomonas triclosanedens sp. nov., a triclosan degrader isolated from activated sludge.</title>
        <authorList>
            <person name="Yin Y."/>
            <person name="Lu Z."/>
        </authorList>
    </citation>
    <scope>NUCLEOTIDE SEQUENCE</scope>
    <source>
        <strain evidence="1">ZM23</strain>
    </source>
</reference>
<evidence type="ECO:0000313" key="1">
    <source>
        <dbReference type="EMBL" id="WAI47706.1"/>
    </source>
</evidence>
<gene>
    <name evidence="1" type="ORF">OU419_18215</name>
</gene>
<dbReference type="GO" id="GO:0016787">
    <property type="term" value="F:hydrolase activity"/>
    <property type="evidence" value="ECO:0007669"/>
    <property type="project" value="UniProtKB-KW"/>
</dbReference>
<dbReference type="RefSeq" id="WP_254475578.1">
    <property type="nucleotide sequence ID" value="NZ_CP113432.1"/>
</dbReference>
<evidence type="ECO:0000313" key="2">
    <source>
        <dbReference type="Proteomes" id="UP001163624"/>
    </source>
</evidence>
<dbReference type="EMBL" id="CP113432">
    <property type="protein sequence ID" value="WAI47706.1"/>
    <property type="molecule type" value="Genomic_DNA"/>
</dbReference>
<dbReference type="InterPro" id="IPR029058">
    <property type="entry name" value="AB_hydrolase_fold"/>
</dbReference>
<proteinExistence type="predicted"/>
<dbReference type="Gene3D" id="3.40.50.1820">
    <property type="entry name" value="alpha/beta hydrolase"/>
    <property type="match status" value="1"/>
</dbReference>
<name>A0ABY6ZSD3_9PSED</name>
<dbReference type="Proteomes" id="UP001163624">
    <property type="component" value="Chromosome"/>
</dbReference>
<sequence>MKSGATGSRSRVGVLRLGAALLCGVVLAACQSPRDALQQLAQQRGQNLESVRGGDFPLALLAPSRAARGATLRVYLEGDGHAWATASQPSLDPSPHNLLVARLALDDPRPSAYLGRPCQFFAAAPCRPALWTNRRYAPEILHSLDQALDSLKARYGNVNFELIGYSGGAALALLLAATRDDIAQVQTLAGNLSPRLWAAQRQLTSLDGSLEPLDQRQRLARLPQRHLVGLDDSVVPASLARSYRDALGEGRCLTLIELPGVSHDQGWESAWRLWREQPLRCGPAQP</sequence>
<organism evidence="1 2">
    <name type="scientific">Pseudomonas triclosanedens</name>
    <dbReference type="NCBI Taxonomy" id="2961893"/>
    <lineage>
        <taxon>Bacteria</taxon>
        <taxon>Pseudomonadati</taxon>
        <taxon>Pseudomonadota</taxon>
        <taxon>Gammaproteobacteria</taxon>
        <taxon>Pseudomonadales</taxon>
        <taxon>Pseudomonadaceae</taxon>
        <taxon>Pseudomonas</taxon>
    </lineage>
</organism>
<dbReference type="SUPFAM" id="SSF53474">
    <property type="entry name" value="alpha/beta-Hydrolases"/>
    <property type="match status" value="1"/>
</dbReference>
<keyword evidence="1" id="KW-0378">Hydrolase</keyword>